<dbReference type="NCBIfam" id="TIGR00227">
    <property type="entry name" value="ribD_Cterm"/>
    <property type="match status" value="1"/>
</dbReference>
<comment type="pathway">
    <text evidence="2">Cofactor biosynthesis; riboflavin biosynthesis.</text>
</comment>
<keyword evidence="6" id="KW-0686">Riboflavin biosynthesis</keyword>
<dbReference type="GO" id="GO:0050661">
    <property type="term" value="F:NADP binding"/>
    <property type="evidence" value="ECO:0007669"/>
    <property type="project" value="InterPro"/>
</dbReference>
<organism evidence="14 15">
    <name type="scientific">Wickerhamomyces anomalus (strain ATCC 58044 / CBS 1984 / NCYC 433 / NRRL Y-366-8)</name>
    <name type="common">Yeast</name>
    <name type="synonym">Hansenula anomala</name>
    <dbReference type="NCBI Taxonomy" id="683960"/>
    <lineage>
        <taxon>Eukaryota</taxon>
        <taxon>Fungi</taxon>
        <taxon>Dikarya</taxon>
        <taxon>Ascomycota</taxon>
        <taxon>Saccharomycotina</taxon>
        <taxon>Saccharomycetes</taxon>
        <taxon>Phaffomycetales</taxon>
        <taxon>Wickerhamomycetaceae</taxon>
        <taxon>Wickerhamomyces</taxon>
    </lineage>
</organism>
<keyword evidence="7" id="KW-0521">NADP</keyword>
<dbReference type="Proteomes" id="UP000094112">
    <property type="component" value="Unassembled WGS sequence"/>
</dbReference>
<feature type="domain" description="Bacterial bifunctional deaminase-reductase C-terminal" evidence="13">
    <location>
        <begin position="35"/>
        <end position="246"/>
    </location>
</feature>
<dbReference type="GO" id="GO:0008703">
    <property type="term" value="F:5-amino-6-(5-phosphoribosylamino)uracil reductase activity"/>
    <property type="evidence" value="ECO:0007669"/>
    <property type="project" value="InterPro"/>
</dbReference>
<dbReference type="EC" id="1.1.1.302" evidence="4"/>
<evidence type="ECO:0000256" key="1">
    <source>
        <dbReference type="ARBA" id="ARBA00003555"/>
    </source>
</evidence>
<dbReference type="Gene3D" id="3.40.430.10">
    <property type="entry name" value="Dihydrofolate Reductase, subunit A"/>
    <property type="match status" value="1"/>
</dbReference>
<evidence type="ECO:0000256" key="6">
    <source>
        <dbReference type="ARBA" id="ARBA00022619"/>
    </source>
</evidence>
<sequence>MSFKFIPSNALTPLPKDIPEFLAPYLPRLIDDKAFVTLTYAQSLDSRIAAKPGERTSISHPETKTMTHFLRSQHDGIMVGLGTVLADDPGLNCRFTENGNTRTPRPIILDPFFKWSYKGSKLQNLVLKGESLEPWVIIAYGLNEVEKIDYLEKQGGKVIRIRSDERGRLLWDDIVLGLKQMGIDSLMVEGGARIINQLLIRPKIVDSLIITIGPTFLGEEGVQVSPPQSVKLKNVNWWKGTQDTILAANLENSA</sequence>
<dbReference type="PANTHER" id="PTHR38011">
    <property type="entry name" value="DIHYDROFOLATE REDUCTASE FAMILY PROTEIN (AFU_ORTHOLOGUE AFUA_8G06820)"/>
    <property type="match status" value="1"/>
</dbReference>
<dbReference type="AlphaFoldDB" id="A0A1E3NVH9"/>
<dbReference type="STRING" id="683960.A0A1E3NVH9"/>
<evidence type="ECO:0000256" key="9">
    <source>
        <dbReference type="ARBA" id="ARBA00030073"/>
    </source>
</evidence>
<comment type="catalytic activity">
    <reaction evidence="11">
        <text>2,5-diamino-6-(1-D-ribitylamino)pyrimidin-4(3H)-one 5'-phosphate + NAD(+) = 2,5-diamino-6-(1-D-ribosylamino)pyrimidin-4(3H)-one 5'-phosphate + NADH + H(+)</text>
        <dbReference type="Rhea" id="RHEA:27274"/>
        <dbReference type="ChEBI" id="CHEBI:15378"/>
        <dbReference type="ChEBI" id="CHEBI:57540"/>
        <dbReference type="ChEBI" id="CHEBI:57945"/>
        <dbReference type="ChEBI" id="CHEBI:58890"/>
        <dbReference type="ChEBI" id="CHEBI:59545"/>
        <dbReference type="EC" id="1.1.1.302"/>
    </reaction>
</comment>
<dbReference type="GeneID" id="30199656"/>
<proteinExistence type="inferred from homology"/>
<dbReference type="InterPro" id="IPR024072">
    <property type="entry name" value="DHFR-like_dom_sf"/>
</dbReference>
<name>A0A1E3NVH9_WICAA</name>
<dbReference type="InterPro" id="IPR002734">
    <property type="entry name" value="RibDG_C"/>
</dbReference>
<keyword evidence="8" id="KW-0560">Oxidoreductase</keyword>
<dbReference type="RefSeq" id="XP_019036311.1">
    <property type="nucleotide sequence ID" value="XM_019182410.1"/>
</dbReference>
<gene>
    <name evidence="14" type="ORF">WICANDRAFT_36219</name>
</gene>
<reference evidence="14 15" key="1">
    <citation type="journal article" date="2016" name="Proc. Natl. Acad. Sci. U.S.A.">
        <title>Comparative genomics of biotechnologically important yeasts.</title>
        <authorList>
            <person name="Riley R."/>
            <person name="Haridas S."/>
            <person name="Wolfe K.H."/>
            <person name="Lopes M.R."/>
            <person name="Hittinger C.T."/>
            <person name="Goeker M."/>
            <person name="Salamov A.A."/>
            <person name="Wisecaver J.H."/>
            <person name="Long T.M."/>
            <person name="Calvey C.H."/>
            <person name="Aerts A.L."/>
            <person name="Barry K.W."/>
            <person name="Choi C."/>
            <person name="Clum A."/>
            <person name="Coughlan A.Y."/>
            <person name="Deshpande S."/>
            <person name="Douglass A.P."/>
            <person name="Hanson S.J."/>
            <person name="Klenk H.-P."/>
            <person name="LaButti K.M."/>
            <person name="Lapidus A."/>
            <person name="Lindquist E.A."/>
            <person name="Lipzen A.M."/>
            <person name="Meier-Kolthoff J.P."/>
            <person name="Ohm R.A."/>
            <person name="Otillar R.P."/>
            <person name="Pangilinan J.L."/>
            <person name="Peng Y."/>
            <person name="Rokas A."/>
            <person name="Rosa C.A."/>
            <person name="Scheuner C."/>
            <person name="Sibirny A.A."/>
            <person name="Slot J.C."/>
            <person name="Stielow J.B."/>
            <person name="Sun H."/>
            <person name="Kurtzman C.P."/>
            <person name="Blackwell M."/>
            <person name="Grigoriev I.V."/>
            <person name="Jeffries T.W."/>
        </authorList>
    </citation>
    <scope>NUCLEOTIDE SEQUENCE [LARGE SCALE GENOMIC DNA]</scope>
    <source>
        <strain evidence="15">ATCC 58044 / CBS 1984 / NCYC 433 / NRRL Y-366-8</strain>
    </source>
</reference>
<evidence type="ECO:0000313" key="15">
    <source>
        <dbReference type="Proteomes" id="UP000094112"/>
    </source>
</evidence>
<keyword evidence="15" id="KW-1185">Reference proteome</keyword>
<evidence type="ECO:0000256" key="4">
    <source>
        <dbReference type="ARBA" id="ARBA00012851"/>
    </source>
</evidence>
<dbReference type="OrthoDB" id="5432at2759"/>
<dbReference type="InterPro" id="IPR011549">
    <property type="entry name" value="RibD_C"/>
</dbReference>
<dbReference type="InterPro" id="IPR050765">
    <property type="entry name" value="Riboflavin_Biosynth_HTPR"/>
</dbReference>
<comment type="similarity">
    <text evidence="3">Belongs to the HTP reductase family.</text>
</comment>
<evidence type="ECO:0000313" key="14">
    <source>
        <dbReference type="EMBL" id="ODQ57104.1"/>
    </source>
</evidence>
<comment type="catalytic activity">
    <reaction evidence="12">
        <text>2,5-diamino-6-(1-D-ribitylamino)pyrimidin-4(3H)-one 5'-phosphate + NADP(+) = 2,5-diamino-6-(1-D-ribosylamino)pyrimidin-4(3H)-one 5'-phosphate + NADPH + H(+)</text>
        <dbReference type="Rhea" id="RHEA:27278"/>
        <dbReference type="ChEBI" id="CHEBI:15378"/>
        <dbReference type="ChEBI" id="CHEBI:57783"/>
        <dbReference type="ChEBI" id="CHEBI:58349"/>
        <dbReference type="ChEBI" id="CHEBI:58890"/>
        <dbReference type="ChEBI" id="CHEBI:59545"/>
        <dbReference type="EC" id="1.1.1.302"/>
    </reaction>
</comment>
<dbReference type="SUPFAM" id="SSF53597">
    <property type="entry name" value="Dihydrofolate reductase-like"/>
    <property type="match status" value="1"/>
</dbReference>
<comment type="function">
    <text evidence="1">Catalyzes an early step in riboflavin biosynthesis, the NADPH-dependent reduction of the ribose side chain of 2,5-diamino-6-ribosylamino-4(3H)-pyrimidinone 5'-phosphate, yielding 2,5-diamino-6-ribitylamino-4(3H)-pyrimidinone 5'-phosphate.</text>
</comment>
<dbReference type="Pfam" id="PF01872">
    <property type="entry name" value="RibD_C"/>
    <property type="match status" value="1"/>
</dbReference>
<dbReference type="UniPathway" id="UPA00275"/>
<evidence type="ECO:0000256" key="10">
    <source>
        <dbReference type="ARBA" id="ARBA00031630"/>
    </source>
</evidence>
<evidence type="ECO:0000256" key="3">
    <source>
        <dbReference type="ARBA" id="ARBA00009723"/>
    </source>
</evidence>
<evidence type="ECO:0000256" key="12">
    <source>
        <dbReference type="ARBA" id="ARBA00049020"/>
    </source>
</evidence>
<evidence type="ECO:0000259" key="13">
    <source>
        <dbReference type="Pfam" id="PF01872"/>
    </source>
</evidence>
<protein>
    <recommendedName>
        <fullName evidence="5">2,5-diamino-6-ribosylamino-4(3H)-pyrimidinone 5'-phosphate reductase</fullName>
        <ecNumber evidence="4">1.1.1.302</ecNumber>
    </recommendedName>
    <alternativeName>
        <fullName evidence="10">2,5-diamino-6-(5-phospho-D-ribosylamino)pyrimidin-4(3H)-one reductase</fullName>
    </alternativeName>
    <alternativeName>
        <fullName evidence="9">2,5-diamino-6-ribitylamino-4(3H)-pyrimidinone 5'-phosphate synthase</fullName>
    </alternativeName>
</protein>
<dbReference type="PANTHER" id="PTHR38011:SF7">
    <property type="entry name" value="2,5-DIAMINO-6-RIBOSYLAMINO-4(3H)-PYRIMIDINONE 5'-PHOSPHATE REDUCTASE"/>
    <property type="match status" value="1"/>
</dbReference>
<dbReference type="GO" id="GO:0009231">
    <property type="term" value="P:riboflavin biosynthetic process"/>
    <property type="evidence" value="ECO:0007669"/>
    <property type="project" value="UniProtKB-UniPathway"/>
</dbReference>
<evidence type="ECO:0000256" key="8">
    <source>
        <dbReference type="ARBA" id="ARBA00023002"/>
    </source>
</evidence>
<evidence type="ECO:0000256" key="5">
    <source>
        <dbReference type="ARBA" id="ARBA00015035"/>
    </source>
</evidence>
<evidence type="ECO:0000256" key="7">
    <source>
        <dbReference type="ARBA" id="ARBA00022857"/>
    </source>
</evidence>
<evidence type="ECO:0000256" key="11">
    <source>
        <dbReference type="ARBA" id="ARBA00047550"/>
    </source>
</evidence>
<evidence type="ECO:0000256" key="2">
    <source>
        <dbReference type="ARBA" id="ARBA00005104"/>
    </source>
</evidence>
<dbReference type="EMBL" id="KV454214">
    <property type="protein sequence ID" value="ODQ57104.1"/>
    <property type="molecule type" value="Genomic_DNA"/>
</dbReference>
<accession>A0A1E3NVH9</accession>